<feature type="transmembrane region" description="Helical" evidence="7">
    <location>
        <begin position="67"/>
        <end position="84"/>
    </location>
</feature>
<protein>
    <submittedName>
        <fullName evidence="8">Uncharacterized protein</fullName>
    </submittedName>
</protein>
<comment type="subcellular location">
    <subcellularLocation>
        <location evidence="1">Membrane</location>
    </subcellularLocation>
</comment>
<dbReference type="EMBL" id="OC930301">
    <property type="protein sequence ID" value="CAD7658647.1"/>
    <property type="molecule type" value="Genomic_DNA"/>
</dbReference>
<dbReference type="EMBL" id="CAJPVJ010015476">
    <property type="protein sequence ID" value="CAG2175833.1"/>
    <property type="molecule type" value="Genomic_DNA"/>
</dbReference>
<evidence type="ECO:0000256" key="4">
    <source>
        <dbReference type="ARBA" id="ARBA00022989"/>
    </source>
</evidence>
<dbReference type="PANTHER" id="PTHR11923:SF51">
    <property type="entry name" value="LYSOSOME MEMBRANE PROTEIN 2"/>
    <property type="match status" value="1"/>
</dbReference>
<keyword evidence="4 7" id="KW-1133">Transmembrane helix</keyword>
<dbReference type="GO" id="GO:0016020">
    <property type="term" value="C:membrane"/>
    <property type="evidence" value="ECO:0007669"/>
    <property type="project" value="UniProtKB-SubCell"/>
</dbReference>
<name>A0A7R9MEC8_9ACAR</name>
<gene>
    <name evidence="8" type="ORF">ONB1V03_LOCUS15268</name>
</gene>
<reference evidence="8" key="1">
    <citation type="submission" date="2020-11" db="EMBL/GenBank/DDBJ databases">
        <authorList>
            <person name="Tran Van P."/>
        </authorList>
    </citation>
    <scope>NUCLEOTIDE SEQUENCE</scope>
</reference>
<accession>A0A7R9MEC8</accession>
<dbReference type="AlphaFoldDB" id="A0A7R9MEC8"/>
<keyword evidence="9" id="KW-1185">Reference proteome</keyword>
<dbReference type="Proteomes" id="UP000728032">
    <property type="component" value="Unassembled WGS sequence"/>
</dbReference>
<organism evidence="8">
    <name type="scientific">Oppiella nova</name>
    <dbReference type="NCBI Taxonomy" id="334625"/>
    <lineage>
        <taxon>Eukaryota</taxon>
        <taxon>Metazoa</taxon>
        <taxon>Ecdysozoa</taxon>
        <taxon>Arthropoda</taxon>
        <taxon>Chelicerata</taxon>
        <taxon>Arachnida</taxon>
        <taxon>Acari</taxon>
        <taxon>Acariformes</taxon>
        <taxon>Sarcoptiformes</taxon>
        <taxon>Oribatida</taxon>
        <taxon>Brachypylina</taxon>
        <taxon>Oppioidea</taxon>
        <taxon>Oppiidae</taxon>
        <taxon>Oppiella</taxon>
    </lineage>
</organism>
<evidence type="ECO:0000256" key="2">
    <source>
        <dbReference type="ARBA" id="ARBA00010532"/>
    </source>
</evidence>
<dbReference type="PRINTS" id="PR01609">
    <property type="entry name" value="CD36FAMILY"/>
</dbReference>
<sequence length="410" mass="45330">MDRQHRWKEIISWGRDEETVKFWTLSSWKFDAERTVGSRKDKLTIVNLPVYAMAGVIRGLIEKLPLSLAIAPVVFAAVNVLFMTHGEGLLRQVTAAQLIEGYPFRILDTIDVVTKPLAWFGIKLPDTGMPQNKFGLLHVKNFTKGGPYEVYTGQGGTKFLKFVTYKDKRTLDFYKDPKCNLLNGTDGTSMGSFLTKDDVLYVFNGDACRSIYARYKGPSSVKGIPAWRFVLPADLFASPKKNPANRCFCTTPKDPDMCDGIFDVGPCQSGAPLAYSFPHLMHAGPKVRANVEGMRPDPDKHETFFDVEPVSCLSGSGRMPSTPGVHEMGEGVGEGCARLTRAHIEDTVAHIRKHRLAGFFLGEANRSAGSTKRQAGIPFTLDGPLYLAYGRHSPAGVPIEYVEDIVFGEE</sequence>
<keyword evidence="3 7" id="KW-0812">Transmembrane</keyword>
<evidence type="ECO:0000256" key="7">
    <source>
        <dbReference type="SAM" id="Phobius"/>
    </source>
</evidence>
<comment type="similarity">
    <text evidence="2">Belongs to the CD36 family.</text>
</comment>
<evidence type="ECO:0000313" key="9">
    <source>
        <dbReference type="Proteomes" id="UP000728032"/>
    </source>
</evidence>
<evidence type="ECO:0000313" key="8">
    <source>
        <dbReference type="EMBL" id="CAD7658647.1"/>
    </source>
</evidence>
<proteinExistence type="inferred from homology"/>
<evidence type="ECO:0000256" key="3">
    <source>
        <dbReference type="ARBA" id="ARBA00022692"/>
    </source>
</evidence>
<dbReference type="InterPro" id="IPR002159">
    <property type="entry name" value="CD36_fam"/>
</dbReference>
<evidence type="ECO:0000256" key="5">
    <source>
        <dbReference type="ARBA" id="ARBA00023136"/>
    </source>
</evidence>
<keyword evidence="5 7" id="KW-0472">Membrane</keyword>
<dbReference type="GO" id="GO:0005737">
    <property type="term" value="C:cytoplasm"/>
    <property type="evidence" value="ECO:0007669"/>
    <property type="project" value="TreeGrafter"/>
</dbReference>
<dbReference type="Pfam" id="PF01130">
    <property type="entry name" value="CD36"/>
    <property type="match status" value="1"/>
</dbReference>
<dbReference type="OrthoDB" id="18585at2759"/>
<dbReference type="PANTHER" id="PTHR11923">
    <property type="entry name" value="SCAVENGER RECEPTOR CLASS B TYPE-1 SR-B1"/>
    <property type="match status" value="1"/>
</dbReference>
<evidence type="ECO:0000256" key="1">
    <source>
        <dbReference type="ARBA" id="ARBA00004370"/>
    </source>
</evidence>
<evidence type="ECO:0000256" key="6">
    <source>
        <dbReference type="ARBA" id="ARBA00023180"/>
    </source>
</evidence>
<keyword evidence="6" id="KW-0325">Glycoprotein</keyword>
<dbReference type="GO" id="GO:0005044">
    <property type="term" value="F:scavenger receptor activity"/>
    <property type="evidence" value="ECO:0007669"/>
    <property type="project" value="TreeGrafter"/>
</dbReference>